<keyword evidence="3" id="KW-0436">Ligase</keyword>
<dbReference type="GO" id="GO:0004817">
    <property type="term" value="F:cysteine-tRNA ligase activity"/>
    <property type="evidence" value="ECO:0007669"/>
    <property type="project" value="UniProtKB-EC"/>
</dbReference>
<evidence type="ECO:0000256" key="8">
    <source>
        <dbReference type="ARBA" id="ARBA00022917"/>
    </source>
</evidence>
<keyword evidence="12" id="KW-0175">Coiled coil</keyword>
<dbReference type="InterPro" id="IPR032678">
    <property type="entry name" value="tRNA-synt_1_cat_dom"/>
</dbReference>
<evidence type="ECO:0000256" key="5">
    <source>
        <dbReference type="ARBA" id="ARBA00022741"/>
    </source>
</evidence>
<accession>A0AAV0XE54</accession>
<evidence type="ECO:0000256" key="11">
    <source>
        <dbReference type="ARBA" id="ARBA00039362"/>
    </source>
</evidence>
<organism evidence="14 15">
    <name type="scientific">Macrosiphum euphorbiae</name>
    <name type="common">potato aphid</name>
    <dbReference type="NCBI Taxonomy" id="13131"/>
    <lineage>
        <taxon>Eukaryota</taxon>
        <taxon>Metazoa</taxon>
        <taxon>Ecdysozoa</taxon>
        <taxon>Arthropoda</taxon>
        <taxon>Hexapoda</taxon>
        <taxon>Insecta</taxon>
        <taxon>Pterygota</taxon>
        <taxon>Neoptera</taxon>
        <taxon>Paraneoptera</taxon>
        <taxon>Hemiptera</taxon>
        <taxon>Sternorrhyncha</taxon>
        <taxon>Aphidomorpha</taxon>
        <taxon>Aphidoidea</taxon>
        <taxon>Aphididae</taxon>
        <taxon>Macrosiphini</taxon>
        <taxon>Macrosiphum</taxon>
    </lineage>
</organism>
<keyword evidence="4" id="KW-0479">Metal-binding</keyword>
<gene>
    <name evidence="14" type="ORF">MEUPH1_LOCUS21438</name>
</gene>
<dbReference type="InterPro" id="IPR009080">
    <property type="entry name" value="tRNAsynth_Ia_anticodon-bd"/>
</dbReference>
<evidence type="ECO:0000256" key="2">
    <source>
        <dbReference type="ARBA" id="ARBA00012832"/>
    </source>
</evidence>
<comment type="cofactor">
    <cofactor evidence="1">
        <name>Zn(2+)</name>
        <dbReference type="ChEBI" id="CHEBI:29105"/>
    </cofactor>
</comment>
<dbReference type="EMBL" id="CARXXK010000004">
    <property type="protein sequence ID" value="CAI6366904.1"/>
    <property type="molecule type" value="Genomic_DNA"/>
</dbReference>
<dbReference type="PANTHER" id="PTHR10890">
    <property type="entry name" value="CYSTEINYL-TRNA SYNTHETASE"/>
    <property type="match status" value="1"/>
</dbReference>
<keyword evidence="8" id="KW-0648">Protein biosynthesis</keyword>
<feature type="coiled-coil region" evidence="12">
    <location>
        <begin position="623"/>
        <end position="663"/>
    </location>
</feature>
<keyword evidence="6" id="KW-0862">Zinc</keyword>
<keyword evidence="15" id="KW-1185">Reference proteome</keyword>
<proteinExistence type="inferred from homology"/>
<dbReference type="SUPFAM" id="SSF47323">
    <property type="entry name" value="Anticodon-binding domain of a subclass of class I aminoacyl-tRNA synthetases"/>
    <property type="match status" value="1"/>
</dbReference>
<reference evidence="14 15" key="1">
    <citation type="submission" date="2023-01" db="EMBL/GenBank/DDBJ databases">
        <authorList>
            <person name="Whitehead M."/>
        </authorList>
    </citation>
    <scope>NUCLEOTIDE SEQUENCE [LARGE SCALE GENOMIC DNA]</scope>
</reference>
<evidence type="ECO:0000256" key="1">
    <source>
        <dbReference type="ARBA" id="ARBA00001947"/>
    </source>
</evidence>
<keyword evidence="5" id="KW-0547">Nucleotide-binding</keyword>
<dbReference type="GO" id="GO:0046872">
    <property type="term" value="F:metal ion binding"/>
    <property type="evidence" value="ECO:0007669"/>
    <property type="project" value="UniProtKB-KW"/>
</dbReference>
<dbReference type="Pfam" id="PF01406">
    <property type="entry name" value="tRNA-synt_1e"/>
    <property type="match status" value="1"/>
</dbReference>
<dbReference type="PANTHER" id="PTHR10890:SF3">
    <property type="entry name" value="CYSTEINE--TRNA LIGASE, CYTOPLASMIC"/>
    <property type="match status" value="1"/>
</dbReference>
<keyword evidence="7" id="KW-0067">ATP-binding</keyword>
<evidence type="ECO:0000256" key="3">
    <source>
        <dbReference type="ARBA" id="ARBA00022598"/>
    </source>
</evidence>
<dbReference type="NCBIfam" id="TIGR00435">
    <property type="entry name" value="cysS"/>
    <property type="match status" value="1"/>
</dbReference>
<evidence type="ECO:0000256" key="6">
    <source>
        <dbReference type="ARBA" id="ARBA00022833"/>
    </source>
</evidence>
<dbReference type="PRINTS" id="PR00983">
    <property type="entry name" value="TRNASYNTHCYS"/>
</dbReference>
<dbReference type="GO" id="GO:0005524">
    <property type="term" value="F:ATP binding"/>
    <property type="evidence" value="ECO:0007669"/>
    <property type="project" value="UniProtKB-KW"/>
</dbReference>
<feature type="domain" description="tRNA synthetases class I catalytic" evidence="13">
    <location>
        <begin position="35"/>
        <end position="432"/>
    </location>
</feature>
<comment type="caution">
    <text evidence="14">The sequence shown here is derived from an EMBL/GenBank/DDBJ whole genome shotgun (WGS) entry which is preliminary data.</text>
</comment>
<dbReference type="EC" id="6.1.1.16" evidence="2"/>
<evidence type="ECO:0000313" key="15">
    <source>
        <dbReference type="Proteomes" id="UP001160148"/>
    </source>
</evidence>
<evidence type="ECO:0000256" key="7">
    <source>
        <dbReference type="ARBA" id="ARBA00022840"/>
    </source>
</evidence>
<dbReference type="GO" id="GO:0005737">
    <property type="term" value="C:cytoplasm"/>
    <property type="evidence" value="ECO:0007669"/>
    <property type="project" value="TreeGrafter"/>
</dbReference>
<protein>
    <recommendedName>
        <fullName evidence="11">Cysteine--tRNA ligase, cytoplasmic</fullName>
        <ecNumber evidence="2">6.1.1.16</ecNumber>
    </recommendedName>
    <alternativeName>
        <fullName evidence="10">Cysteinyl-tRNA synthetase</fullName>
    </alternativeName>
</protein>
<dbReference type="HAMAP" id="MF_00041">
    <property type="entry name" value="Cys_tRNA_synth"/>
    <property type="match status" value="1"/>
</dbReference>
<evidence type="ECO:0000256" key="4">
    <source>
        <dbReference type="ARBA" id="ARBA00022723"/>
    </source>
</evidence>
<dbReference type="InterPro" id="IPR024909">
    <property type="entry name" value="Cys-tRNA/MSH_ligase"/>
</dbReference>
<evidence type="ECO:0000256" key="10">
    <source>
        <dbReference type="ARBA" id="ARBA00031499"/>
    </source>
</evidence>
<evidence type="ECO:0000256" key="9">
    <source>
        <dbReference type="ARBA" id="ARBA00023146"/>
    </source>
</evidence>
<dbReference type="Gene3D" id="3.40.50.620">
    <property type="entry name" value="HUPs"/>
    <property type="match status" value="1"/>
</dbReference>
<dbReference type="SUPFAM" id="SSF52374">
    <property type="entry name" value="Nucleotidylyl transferase"/>
    <property type="match status" value="1"/>
</dbReference>
<dbReference type="AlphaFoldDB" id="A0AAV0XE54"/>
<evidence type="ECO:0000259" key="13">
    <source>
        <dbReference type="Pfam" id="PF01406"/>
    </source>
</evidence>
<dbReference type="InterPro" id="IPR014729">
    <property type="entry name" value="Rossmann-like_a/b/a_fold"/>
</dbReference>
<keyword evidence="9" id="KW-0030">Aminoacyl-tRNA synthetase</keyword>
<name>A0AAV0XE54_9HEMI</name>
<dbReference type="InterPro" id="IPR015803">
    <property type="entry name" value="Cys-tRNA-ligase"/>
</dbReference>
<sequence>MAKRSQPTWSCGKMSDTPHLKLFNSLTRKKEIFIPKNGNKVHWYSCGPTVYDASHMGHARSYITFDILRRVLKDYFHYDVEYVMNITDIDDKIIKRARQLHLFEEYVKTATDKQIVQKDIILALGDLKKDVEQMDPDKKVMTLKAIEKLTSISQLIEGLSLDDTKLALNEIKDPLGAYLDTLNSEDVPDNSIFESLPRFWESNFHSNMTSLNILPPDKLSRVSEYIPETIAYIETIIKNGYAYESNGSVYFDVAAFDSKPIHHYAKLVPEAYGDSKSLQDGEGDLTTSAVNEKRSPNDFALWKKSKKGEPWWDSSWGKGRPGWHIECSVMASCILGQTLDIHTGGIDLKFPHHDNEIAQAEAYYNNEEWVRYFLHSGHLTISGCKMSKSLKNFITIEDALKNNTSRQLRLAFLLHSWKDTLDYSESTMESAMACEKLLNEFFLNVKNVTRRNDVDKLAIGYSKWLASEIELSKKFSLCKLNVHAALCDNIDTKAVLEAIRECISACNVYLRDCNSSAINHTLLLDIAKYITEILKVFGIKTADEIGFPVSEGNSSNDVETIVTPYLNILSDFRDSVRAIARSIGSKDILILCDKLRDETLPDNGVRLEDADGKPTAIKFVGREAILREKKAKAKAEADKLAEKEKKKKEQDQARAKKEELKKIHPKDLFKLETDKYSEFDENGLPTIDSQGNKISKGLTKKLQKIQSTHAAQHKEYLESIDKI</sequence>
<evidence type="ECO:0000256" key="12">
    <source>
        <dbReference type="SAM" id="Coils"/>
    </source>
</evidence>
<dbReference type="Proteomes" id="UP001160148">
    <property type="component" value="Unassembled WGS sequence"/>
</dbReference>
<evidence type="ECO:0000313" key="14">
    <source>
        <dbReference type="EMBL" id="CAI6366904.1"/>
    </source>
</evidence>
<dbReference type="CDD" id="cd00672">
    <property type="entry name" value="CysRS_core"/>
    <property type="match status" value="1"/>
</dbReference>
<dbReference type="GO" id="GO:0006423">
    <property type="term" value="P:cysteinyl-tRNA aminoacylation"/>
    <property type="evidence" value="ECO:0007669"/>
    <property type="project" value="InterPro"/>
</dbReference>